<dbReference type="Pfam" id="PF13738">
    <property type="entry name" value="Pyr_redox_3"/>
    <property type="match status" value="1"/>
</dbReference>
<organism evidence="4 5">
    <name type="scientific">Capronia epimyces CBS 606.96</name>
    <dbReference type="NCBI Taxonomy" id="1182542"/>
    <lineage>
        <taxon>Eukaryota</taxon>
        <taxon>Fungi</taxon>
        <taxon>Dikarya</taxon>
        <taxon>Ascomycota</taxon>
        <taxon>Pezizomycotina</taxon>
        <taxon>Eurotiomycetes</taxon>
        <taxon>Chaetothyriomycetidae</taxon>
        <taxon>Chaetothyriales</taxon>
        <taxon>Herpotrichiellaceae</taxon>
        <taxon>Capronia</taxon>
    </lineage>
</organism>
<sequence>MDDAFDLIVIGTVRLDHVAWEDVLTSIWRGNTGWYGLAAAKTYIELHPSEHVAVLEANSSVGGVWAEDRLYPGLKSNNMLGTYEYPDFPMTEATYGVKPGQHIPGTVLHRYLTDYAKASGVYQRIRFNTKVDSAMPSEDGGWLLKTSSSEIPSLQAKKLIVATGLTSQPYVPQLPGMQDFQGSLFHVREFAKHATTLNQAKHAVVVGGAKSGWDVAYAYAEAGVPVDMVIRKSGHGPVWMAPPYVTPLKKWLEKLVHTRFLTWLSPCIWGDEDGYSGIRHFLHGTFIGRAIVNTFWKILASDVIALNKYDSHPELQKLKPWEPAFYIGSSLSIHNYPTSFFDLVREGKIRVHIDEIAGFGAKSVRLASGETIEADVTVLATGWRKEPSLDFLGGLEADVGLHHSPSDLEALTKDADAEILQRFPRLKTQPARKDQLEQTLTERTNQPLRLYRFMVPPAMVSRRNLAFAGMLSTITTSICATVQGLWISAFLDGKLDRLPESQDDLRWQTVLHSQFGRWRYPTGYGPSFPDFVFDAVPYVDMLLHDLNVESHRKSGGLADVFDPYGPQDYVGVLEEWKTGHTSTLTKTKTGTTGAAS</sequence>
<protein>
    <recommendedName>
        <fullName evidence="6">L-ornithine N(5)-oxygenase</fullName>
    </recommendedName>
</protein>
<dbReference type="PANTHER" id="PTHR23023">
    <property type="entry name" value="DIMETHYLANILINE MONOOXYGENASE"/>
    <property type="match status" value="1"/>
</dbReference>
<keyword evidence="1" id="KW-0285">Flavoprotein</keyword>
<dbReference type="OrthoDB" id="2915840at2759"/>
<proteinExistence type="predicted"/>
<dbReference type="SUPFAM" id="SSF51905">
    <property type="entry name" value="FAD/NAD(P)-binding domain"/>
    <property type="match status" value="2"/>
</dbReference>
<dbReference type="eggNOG" id="KOG1399">
    <property type="taxonomic scope" value="Eukaryota"/>
</dbReference>
<dbReference type="AlphaFoldDB" id="W9XLU7"/>
<keyword evidence="3" id="KW-0560">Oxidoreductase</keyword>
<evidence type="ECO:0000256" key="2">
    <source>
        <dbReference type="ARBA" id="ARBA00022827"/>
    </source>
</evidence>
<keyword evidence="2" id="KW-0274">FAD</keyword>
<dbReference type="GO" id="GO:0016491">
    <property type="term" value="F:oxidoreductase activity"/>
    <property type="evidence" value="ECO:0007669"/>
    <property type="project" value="UniProtKB-KW"/>
</dbReference>
<evidence type="ECO:0000256" key="3">
    <source>
        <dbReference type="ARBA" id="ARBA00023002"/>
    </source>
</evidence>
<dbReference type="GeneID" id="19171880"/>
<dbReference type="InterPro" id="IPR050346">
    <property type="entry name" value="FMO-like"/>
</dbReference>
<accession>W9XLU7</accession>
<dbReference type="HOGENOM" id="CLU_019225_1_0_1"/>
<evidence type="ECO:0000313" key="4">
    <source>
        <dbReference type="EMBL" id="EXJ81492.1"/>
    </source>
</evidence>
<name>W9XLU7_9EURO</name>
<dbReference type="Proteomes" id="UP000019478">
    <property type="component" value="Unassembled WGS sequence"/>
</dbReference>
<evidence type="ECO:0000256" key="1">
    <source>
        <dbReference type="ARBA" id="ARBA00022630"/>
    </source>
</evidence>
<gene>
    <name evidence="4" type="ORF">A1O3_07785</name>
</gene>
<reference evidence="4 5" key="1">
    <citation type="submission" date="2013-03" db="EMBL/GenBank/DDBJ databases">
        <title>The Genome Sequence of Capronia epimyces CBS 606.96.</title>
        <authorList>
            <consortium name="The Broad Institute Genomics Platform"/>
            <person name="Cuomo C."/>
            <person name="de Hoog S."/>
            <person name="Gorbushina A."/>
            <person name="Walker B."/>
            <person name="Young S.K."/>
            <person name="Zeng Q."/>
            <person name="Gargeya S."/>
            <person name="Fitzgerald M."/>
            <person name="Haas B."/>
            <person name="Abouelleil A."/>
            <person name="Allen A.W."/>
            <person name="Alvarado L."/>
            <person name="Arachchi H.M."/>
            <person name="Berlin A.M."/>
            <person name="Chapman S.B."/>
            <person name="Gainer-Dewar J."/>
            <person name="Goldberg J."/>
            <person name="Griggs A."/>
            <person name="Gujja S."/>
            <person name="Hansen M."/>
            <person name="Howarth C."/>
            <person name="Imamovic A."/>
            <person name="Ireland A."/>
            <person name="Larimer J."/>
            <person name="McCowan C."/>
            <person name="Murphy C."/>
            <person name="Pearson M."/>
            <person name="Poon T.W."/>
            <person name="Priest M."/>
            <person name="Roberts A."/>
            <person name="Saif S."/>
            <person name="Shea T."/>
            <person name="Sisk P."/>
            <person name="Sykes S."/>
            <person name="Wortman J."/>
            <person name="Nusbaum C."/>
            <person name="Birren B."/>
        </authorList>
    </citation>
    <scope>NUCLEOTIDE SEQUENCE [LARGE SCALE GENOMIC DNA]</scope>
    <source>
        <strain evidence="4 5">CBS 606.96</strain>
    </source>
</reference>
<dbReference type="Gene3D" id="3.50.50.60">
    <property type="entry name" value="FAD/NAD(P)-binding domain"/>
    <property type="match status" value="2"/>
</dbReference>
<comment type="caution">
    <text evidence="4">The sequence shown here is derived from an EMBL/GenBank/DDBJ whole genome shotgun (WGS) entry which is preliminary data.</text>
</comment>
<dbReference type="EMBL" id="AMGY01000006">
    <property type="protein sequence ID" value="EXJ81492.1"/>
    <property type="molecule type" value="Genomic_DNA"/>
</dbReference>
<keyword evidence="5" id="KW-1185">Reference proteome</keyword>
<dbReference type="RefSeq" id="XP_007736080.1">
    <property type="nucleotide sequence ID" value="XM_007737890.1"/>
</dbReference>
<evidence type="ECO:0008006" key="6">
    <source>
        <dbReference type="Google" id="ProtNLM"/>
    </source>
</evidence>
<dbReference type="InterPro" id="IPR036188">
    <property type="entry name" value="FAD/NAD-bd_sf"/>
</dbReference>
<evidence type="ECO:0000313" key="5">
    <source>
        <dbReference type="Proteomes" id="UP000019478"/>
    </source>
</evidence>